<feature type="domain" description="Expansin-like EG45" evidence="2">
    <location>
        <begin position="59"/>
        <end position="164"/>
    </location>
</feature>
<reference evidence="3" key="1">
    <citation type="submission" date="2020-10" db="EMBL/GenBank/DDBJ databases">
        <authorList>
            <person name="Han B."/>
            <person name="Lu T."/>
            <person name="Zhao Q."/>
            <person name="Huang X."/>
            <person name="Zhao Y."/>
        </authorList>
    </citation>
    <scope>NUCLEOTIDE SEQUENCE</scope>
</reference>
<dbReference type="PANTHER" id="PTHR31692:SF92">
    <property type="entry name" value="EXPANSIN-LIKE B1"/>
    <property type="match status" value="1"/>
</dbReference>
<protein>
    <recommendedName>
        <fullName evidence="2">Expansin-like EG45 domain-containing protein</fullName>
    </recommendedName>
</protein>
<feature type="signal peptide" evidence="1">
    <location>
        <begin position="1"/>
        <end position="22"/>
    </location>
</feature>
<organism evidence="3 4">
    <name type="scientific">Miscanthus lutarioriparius</name>
    <dbReference type="NCBI Taxonomy" id="422564"/>
    <lineage>
        <taxon>Eukaryota</taxon>
        <taxon>Viridiplantae</taxon>
        <taxon>Streptophyta</taxon>
        <taxon>Embryophyta</taxon>
        <taxon>Tracheophyta</taxon>
        <taxon>Spermatophyta</taxon>
        <taxon>Magnoliopsida</taxon>
        <taxon>Liliopsida</taxon>
        <taxon>Poales</taxon>
        <taxon>Poaceae</taxon>
        <taxon>PACMAD clade</taxon>
        <taxon>Panicoideae</taxon>
        <taxon>Andropogonodae</taxon>
        <taxon>Andropogoneae</taxon>
        <taxon>Saccharinae</taxon>
        <taxon>Miscanthus</taxon>
    </lineage>
</organism>
<evidence type="ECO:0000313" key="4">
    <source>
        <dbReference type="Proteomes" id="UP000604825"/>
    </source>
</evidence>
<dbReference type="PANTHER" id="PTHR31692">
    <property type="entry name" value="EXPANSIN-B3"/>
    <property type="match status" value="1"/>
</dbReference>
<proteinExistence type="predicted"/>
<comment type="caution">
    <text evidence="3">The sequence shown here is derived from an EMBL/GenBank/DDBJ whole genome shotgun (WGS) entry which is preliminary data.</text>
</comment>
<dbReference type="InterPro" id="IPR007112">
    <property type="entry name" value="Expansin/allergen_DPBB_dom"/>
</dbReference>
<evidence type="ECO:0000313" key="3">
    <source>
        <dbReference type="EMBL" id="CAD6218004.1"/>
    </source>
</evidence>
<sequence>MSLPLRHLPALLHLMLISRATADGNFTCQKQYIKPTLIQEGPKQQYYKVVKIVKKIFSAGACEYGAFGATLNKGDVSASANLYRNGVDCGVCYQVSCTNPYYCSQNGVTIVITDSEASDGTDYILSQHAFAGMGQNQNAGSTLMKLGYGFLSTQERILCSRLLRAAISPTILNLRSGTNKETRTSLQSSFARL</sequence>
<accession>A0A811N7U0</accession>
<dbReference type="InterPro" id="IPR036908">
    <property type="entry name" value="RlpA-like_sf"/>
</dbReference>
<dbReference type="InterPro" id="IPR009009">
    <property type="entry name" value="RlpA-like_DPBB"/>
</dbReference>
<dbReference type="Proteomes" id="UP000604825">
    <property type="component" value="Unassembled WGS sequence"/>
</dbReference>
<dbReference type="EMBL" id="CAJGYO010000003">
    <property type="protein sequence ID" value="CAD6218004.1"/>
    <property type="molecule type" value="Genomic_DNA"/>
</dbReference>
<name>A0A811N7U0_9POAL</name>
<evidence type="ECO:0000256" key="1">
    <source>
        <dbReference type="SAM" id="SignalP"/>
    </source>
</evidence>
<evidence type="ECO:0000259" key="2">
    <source>
        <dbReference type="PROSITE" id="PS50842"/>
    </source>
</evidence>
<feature type="chain" id="PRO_5032732100" description="Expansin-like EG45 domain-containing protein" evidence="1">
    <location>
        <begin position="23"/>
        <end position="193"/>
    </location>
</feature>
<dbReference type="Pfam" id="PF03330">
    <property type="entry name" value="DPBB_1"/>
    <property type="match status" value="1"/>
</dbReference>
<dbReference type="AlphaFoldDB" id="A0A811N7U0"/>
<dbReference type="Gene3D" id="2.40.40.10">
    <property type="entry name" value="RlpA-like domain"/>
    <property type="match status" value="1"/>
</dbReference>
<dbReference type="SUPFAM" id="SSF50685">
    <property type="entry name" value="Barwin-like endoglucanases"/>
    <property type="match status" value="1"/>
</dbReference>
<dbReference type="PROSITE" id="PS50842">
    <property type="entry name" value="EXPANSIN_EG45"/>
    <property type="match status" value="1"/>
</dbReference>
<keyword evidence="1" id="KW-0732">Signal</keyword>
<keyword evidence="4" id="KW-1185">Reference proteome</keyword>
<dbReference type="OrthoDB" id="5823761at2759"/>
<gene>
    <name evidence="3" type="ORF">NCGR_LOCUS11939</name>
</gene>